<accession>A0A1G7UN98</accession>
<dbReference type="Proteomes" id="UP000198967">
    <property type="component" value="Unassembled WGS sequence"/>
</dbReference>
<dbReference type="RefSeq" id="WP_143030117.1">
    <property type="nucleotide sequence ID" value="NZ_FNBE01000012.1"/>
</dbReference>
<organism evidence="1 2">
    <name type="scientific">Pseudonocardia oroxyli</name>
    <dbReference type="NCBI Taxonomy" id="366584"/>
    <lineage>
        <taxon>Bacteria</taxon>
        <taxon>Bacillati</taxon>
        <taxon>Actinomycetota</taxon>
        <taxon>Actinomycetes</taxon>
        <taxon>Pseudonocardiales</taxon>
        <taxon>Pseudonocardiaceae</taxon>
        <taxon>Pseudonocardia</taxon>
    </lineage>
</organism>
<dbReference type="AlphaFoldDB" id="A0A1G7UN98"/>
<evidence type="ECO:0000313" key="2">
    <source>
        <dbReference type="Proteomes" id="UP000198967"/>
    </source>
</evidence>
<keyword evidence="2" id="KW-1185">Reference proteome</keyword>
<evidence type="ECO:0000313" key="1">
    <source>
        <dbReference type="EMBL" id="SDG48210.1"/>
    </source>
</evidence>
<proteinExistence type="predicted"/>
<sequence length="63" mass="6979">MIEIDPGLDVANRRFQGFVAFRSYVADLRGWLRAHHPDVMTTDVLKALGFDILTFQAAAESAG</sequence>
<name>A0A1G7UN98_PSEOR</name>
<gene>
    <name evidence="1" type="ORF">SAMN05216377_11279</name>
</gene>
<protein>
    <submittedName>
        <fullName evidence="1">Uncharacterized protein</fullName>
    </submittedName>
</protein>
<reference evidence="1 2" key="1">
    <citation type="submission" date="2016-10" db="EMBL/GenBank/DDBJ databases">
        <authorList>
            <person name="de Groot N.N."/>
        </authorList>
    </citation>
    <scope>NUCLEOTIDE SEQUENCE [LARGE SCALE GENOMIC DNA]</scope>
    <source>
        <strain evidence="1 2">CGMCC 4.3143</strain>
    </source>
</reference>
<dbReference type="EMBL" id="FNBE01000012">
    <property type="protein sequence ID" value="SDG48210.1"/>
    <property type="molecule type" value="Genomic_DNA"/>
</dbReference>